<dbReference type="Gene3D" id="3.40.50.720">
    <property type="entry name" value="NAD(P)-binding Rossmann-like Domain"/>
    <property type="match status" value="1"/>
</dbReference>
<dbReference type="PANTHER" id="PTHR21089:SF1">
    <property type="entry name" value="BIFUNCTIONAL 3-DEHYDROQUINATE DEHYDRATASE_SHIKIMATE DEHYDROGENASE, CHLOROPLASTIC"/>
    <property type="match status" value="1"/>
</dbReference>
<dbReference type="GO" id="GO:0009423">
    <property type="term" value="P:chorismate biosynthetic process"/>
    <property type="evidence" value="ECO:0007669"/>
    <property type="project" value="TreeGrafter"/>
</dbReference>
<dbReference type="InterPro" id="IPR022893">
    <property type="entry name" value="Shikimate_DH_fam"/>
</dbReference>
<dbReference type="SUPFAM" id="SSF53223">
    <property type="entry name" value="Aminoacid dehydrogenase-like, N-terminal domain"/>
    <property type="match status" value="1"/>
</dbReference>
<dbReference type="SUPFAM" id="SSF51735">
    <property type="entry name" value="NAD(P)-binding Rossmann-fold domains"/>
    <property type="match status" value="1"/>
</dbReference>
<name>A0A918IUU7_9FLAO</name>
<keyword evidence="3" id="KW-0057">Aromatic amino acid biosynthesis</keyword>
<keyword evidence="2" id="KW-0560">Oxidoreductase</keyword>
<feature type="domain" description="Shikimate dehydrogenase substrate binding N-terminal" evidence="4">
    <location>
        <begin position="13"/>
        <end position="95"/>
    </location>
</feature>
<dbReference type="GO" id="GO:0004764">
    <property type="term" value="F:shikimate 3-dehydrogenase (NADP+) activity"/>
    <property type="evidence" value="ECO:0007669"/>
    <property type="project" value="InterPro"/>
</dbReference>
<dbReference type="InterPro" id="IPR046346">
    <property type="entry name" value="Aminoacid_DH-like_N_sf"/>
</dbReference>
<keyword evidence="6" id="KW-1185">Reference proteome</keyword>
<evidence type="ECO:0000313" key="5">
    <source>
        <dbReference type="EMBL" id="GGW31247.1"/>
    </source>
</evidence>
<dbReference type="GO" id="GO:0050661">
    <property type="term" value="F:NADP binding"/>
    <property type="evidence" value="ECO:0007669"/>
    <property type="project" value="TreeGrafter"/>
</dbReference>
<accession>A0A918IUU7</accession>
<evidence type="ECO:0000256" key="2">
    <source>
        <dbReference type="ARBA" id="ARBA00023002"/>
    </source>
</evidence>
<comment type="caution">
    <text evidence="5">The sequence shown here is derived from an EMBL/GenBank/DDBJ whole genome shotgun (WGS) entry which is preliminary data.</text>
</comment>
<keyword evidence="3" id="KW-0028">Amino-acid biosynthesis</keyword>
<sequence>MEETDKKTHRYGLIGRNISYSFSRGYFTEKFSQLGLNTHSYENFDIDTIDLFPDILQQNKNISGFNVTIPYKEQIIPFLSKIEAEAKAIGAVNTIKIVKNQSIGYNTDAYGFYKSIAPHLENHHKNALILGTGGASKAISYVLSKLGITYTFVSRNPEKGQLNYGDLNLELMQKNTVLINCTPLGTNPNITDKPDIPYNQITPKHLLFDLIYNPSKTAFLTEGELKGAKICNGSKMLQFQAEKAWEIWNS</sequence>
<evidence type="ECO:0000256" key="1">
    <source>
        <dbReference type="ARBA" id="ARBA00004871"/>
    </source>
</evidence>
<dbReference type="Proteomes" id="UP000634668">
    <property type="component" value="Unassembled WGS sequence"/>
</dbReference>
<dbReference type="InterPro" id="IPR013708">
    <property type="entry name" value="Shikimate_DH-bd_N"/>
</dbReference>
<gene>
    <name evidence="5" type="primary">aroE</name>
    <name evidence="5" type="ORF">GCM10007383_15670</name>
</gene>
<evidence type="ECO:0000259" key="4">
    <source>
        <dbReference type="Pfam" id="PF08501"/>
    </source>
</evidence>
<dbReference type="PANTHER" id="PTHR21089">
    <property type="entry name" value="SHIKIMATE DEHYDROGENASE"/>
    <property type="match status" value="1"/>
</dbReference>
<dbReference type="InterPro" id="IPR036291">
    <property type="entry name" value="NAD(P)-bd_dom_sf"/>
</dbReference>
<dbReference type="Gene3D" id="3.40.50.10860">
    <property type="entry name" value="Leucine Dehydrogenase, chain A, domain 1"/>
    <property type="match status" value="1"/>
</dbReference>
<dbReference type="GO" id="GO:0005829">
    <property type="term" value="C:cytosol"/>
    <property type="evidence" value="ECO:0007669"/>
    <property type="project" value="TreeGrafter"/>
</dbReference>
<evidence type="ECO:0000313" key="6">
    <source>
        <dbReference type="Proteomes" id="UP000634668"/>
    </source>
</evidence>
<dbReference type="GO" id="GO:0019632">
    <property type="term" value="P:shikimate metabolic process"/>
    <property type="evidence" value="ECO:0007669"/>
    <property type="project" value="TreeGrafter"/>
</dbReference>
<reference evidence="5" key="1">
    <citation type="journal article" date="2014" name="Int. J. Syst. Evol. Microbiol.">
        <title>Complete genome sequence of Corynebacterium casei LMG S-19264T (=DSM 44701T), isolated from a smear-ripened cheese.</title>
        <authorList>
            <consortium name="US DOE Joint Genome Institute (JGI-PGF)"/>
            <person name="Walter F."/>
            <person name="Albersmeier A."/>
            <person name="Kalinowski J."/>
            <person name="Ruckert C."/>
        </authorList>
    </citation>
    <scope>NUCLEOTIDE SEQUENCE</scope>
    <source>
        <strain evidence="5">KCTC 12113</strain>
    </source>
</reference>
<dbReference type="GO" id="GO:0009073">
    <property type="term" value="P:aromatic amino acid family biosynthetic process"/>
    <property type="evidence" value="ECO:0007669"/>
    <property type="project" value="UniProtKB-KW"/>
</dbReference>
<dbReference type="Pfam" id="PF08501">
    <property type="entry name" value="Shikimate_dh_N"/>
    <property type="match status" value="1"/>
</dbReference>
<organism evidence="5 6">
    <name type="scientific">Arenibacter certesii</name>
    <dbReference type="NCBI Taxonomy" id="228955"/>
    <lineage>
        <taxon>Bacteria</taxon>
        <taxon>Pseudomonadati</taxon>
        <taxon>Bacteroidota</taxon>
        <taxon>Flavobacteriia</taxon>
        <taxon>Flavobacteriales</taxon>
        <taxon>Flavobacteriaceae</taxon>
        <taxon>Arenibacter</taxon>
    </lineage>
</organism>
<dbReference type="EMBL" id="BMWP01000008">
    <property type="protein sequence ID" value="GGW31247.1"/>
    <property type="molecule type" value="Genomic_DNA"/>
</dbReference>
<evidence type="ECO:0000256" key="3">
    <source>
        <dbReference type="ARBA" id="ARBA00023141"/>
    </source>
</evidence>
<protein>
    <submittedName>
        <fullName evidence="5">Shikimate 5-dehydrogenase</fullName>
    </submittedName>
</protein>
<comment type="pathway">
    <text evidence="1">Metabolic intermediate biosynthesis; chorismate biosynthesis; chorismate from D-erythrose 4-phosphate and phosphoenolpyruvate: step 4/7.</text>
</comment>
<dbReference type="AlphaFoldDB" id="A0A918IUU7"/>
<dbReference type="CDD" id="cd01065">
    <property type="entry name" value="NAD_bind_Shikimate_DH"/>
    <property type="match status" value="1"/>
</dbReference>
<dbReference type="RefSeq" id="WP_026812722.1">
    <property type="nucleotide sequence ID" value="NZ_BMWP01000008.1"/>
</dbReference>
<reference evidence="5" key="2">
    <citation type="submission" date="2020-09" db="EMBL/GenBank/DDBJ databases">
        <authorList>
            <person name="Sun Q."/>
            <person name="Kim S."/>
        </authorList>
    </citation>
    <scope>NUCLEOTIDE SEQUENCE</scope>
    <source>
        <strain evidence="5">KCTC 12113</strain>
    </source>
</reference>
<proteinExistence type="predicted"/>